<name>A0A124ECS6_9ACTN</name>
<dbReference type="STRING" id="936756.ATE80_11960"/>
<evidence type="ECO:0000313" key="2">
    <source>
        <dbReference type="EMBL" id="KUH38587.1"/>
    </source>
</evidence>
<protein>
    <submittedName>
        <fullName evidence="2">Uncharacterized protein</fullName>
    </submittedName>
</protein>
<evidence type="ECO:0000313" key="3">
    <source>
        <dbReference type="Proteomes" id="UP000054011"/>
    </source>
</evidence>
<sequence length="96" mass="10426">MRLYLVEHRRDRVLVCPVVPLGLHEDITDRVPAPPTVAAPLDPARAAWRITDRVLPHYTAAVADAREAAALTARRTHGPAPLPGPLPHPSSPARAR</sequence>
<dbReference type="Proteomes" id="UP000054011">
    <property type="component" value="Unassembled WGS sequence"/>
</dbReference>
<reference evidence="2 3" key="1">
    <citation type="submission" date="2015-11" db="EMBL/GenBank/DDBJ databases">
        <title>Genome-wide analysis reveals the secondary metabolome in Streptomyces kanasensis ZX01.</title>
        <authorList>
            <person name="Zhang G."/>
            <person name="Han L."/>
            <person name="Feng J."/>
            <person name="Zhang X."/>
        </authorList>
    </citation>
    <scope>NUCLEOTIDE SEQUENCE [LARGE SCALE GENOMIC DNA]</scope>
    <source>
        <strain evidence="2 3">ZX01</strain>
    </source>
</reference>
<gene>
    <name evidence="2" type="ORF">ATE80_11960</name>
</gene>
<feature type="compositionally biased region" description="Pro residues" evidence="1">
    <location>
        <begin position="80"/>
        <end position="90"/>
    </location>
</feature>
<dbReference type="EMBL" id="LNSV01000024">
    <property type="protein sequence ID" value="KUH38587.1"/>
    <property type="molecule type" value="Genomic_DNA"/>
</dbReference>
<comment type="caution">
    <text evidence="2">The sequence shown here is derived from an EMBL/GenBank/DDBJ whole genome shotgun (WGS) entry which is preliminary data.</text>
</comment>
<accession>A0A124ECS6</accession>
<dbReference type="AlphaFoldDB" id="A0A124ECS6"/>
<organism evidence="2 3">
    <name type="scientific">Streptomyces kanasensis</name>
    <dbReference type="NCBI Taxonomy" id="936756"/>
    <lineage>
        <taxon>Bacteria</taxon>
        <taxon>Bacillati</taxon>
        <taxon>Actinomycetota</taxon>
        <taxon>Actinomycetes</taxon>
        <taxon>Kitasatosporales</taxon>
        <taxon>Streptomycetaceae</taxon>
        <taxon>Streptomyces</taxon>
    </lineage>
</organism>
<keyword evidence="3" id="KW-1185">Reference proteome</keyword>
<evidence type="ECO:0000256" key="1">
    <source>
        <dbReference type="SAM" id="MobiDB-lite"/>
    </source>
</evidence>
<proteinExistence type="predicted"/>
<feature type="region of interest" description="Disordered" evidence="1">
    <location>
        <begin position="70"/>
        <end position="96"/>
    </location>
</feature>